<comment type="caution">
    <text evidence="9">The sequence shown here is derived from an EMBL/GenBank/DDBJ whole genome shotgun (WGS) entry which is preliminary data.</text>
</comment>
<dbReference type="SMART" id="SM00014">
    <property type="entry name" value="acidPPc"/>
    <property type="match status" value="1"/>
</dbReference>
<feature type="transmembrane region" description="Helical" evidence="7">
    <location>
        <begin position="240"/>
        <end position="262"/>
    </location>
</feature>
<evidence type="ECO:0000256" key="3">
    <source>
        <dbReference type="ARBA" id="ARBA00022692"/>
    </source>
</evidence>
<dbReference type="InterPro" id="IPR043216">
    <property type="entry name" value="PAP-like"/>
</dbReference>
<dbReference type="GeneID" id="87838354"/>
<evidence type="ECO:0000256" key="6">
    <source>
        <dbReference type="SAM" id="MobiDB-lite"/>
    </source>
</evidence>
<evidence type="ECO:0000256" key="2">
    <source>
        <dbReference type="ARBA" id="ARBA00008816"/>
    </source>
</evidence>
<dbReference type="GO" id="GO:0008195">
    <property type="term" value="F:phosphatidate phosphatase activity"/>
    <property type="evidence" value="ECO:0007669"/>
    <property type="project" value="TreeGrafter"/>
</dbReference>
<comment type="similarity">
    <text evidence="2">Belongs to the PA-phosphatase related phosphoesterase family.</text>
</comment>
<organism evidence="9 10">
    <name type="scientific">Chaetomium fimeti</name>
    <dbReference type="NCBI Taxonomy" id="1854472"/>
    <lineage>
        <taxon>Eukaryota</taxon>
        <taxon>Fungi</taxon>
        <taxon>Dikarya</taxon>
        <taxon>Ascomycota</taxon>
        <taxon>Pezizomycotina</taxon>
        <taxon>Sordariomycetes</taxon>
        <taxon>Sordariomycetidae</taxon>
        <taxon>Sordariales</taxon>
        <taxon>Chaetomiaceae</taxon>
        <taxon>Chaetomium</taxon>
    </lineage>
</organism>
<reference evidence="9" key="1">
    <citation type="journal article" date="2023" name="Mol. Phylogenet. Evol.">
        <title>Genome-scale phylogeny and comparative genomics of the fungal order Sordariales.</title>
        <authorList>
            <person name="Hensen N."/>
            <person name="Bonometti L."/>
            <person name="Westerberg I."/>
            <person name="Brannstrom I.O."/>
            <person name="Guillou S."/>
            <person name="Cros-Aarteil S."/>
            <person name="Calhoun S."/>
            <person name="Haridas S."/>
            <person name="Kuo A."/>
            <person name="Mondo S."/>
            <person name="Pangilinan J."/>
            <person name="Riley R."/>
            <person name="LaButti K."/>
            <person name="Andreopoulos B."/>
            <person name="Lipzen A."/>
            <person name="Chen C."/>
            <person name="Yan M."/>
            <person name="Daum C."/>
            <person name="Ng V."/>
            <person name="Clum A."/>
            <person name="Steindorff A."/>
            <person name="Ohm R.A."/>
            <person name="Martin F."/>
            <person name="Silar P."/>
            <person name="Natvig D.O."/>
            <person name="Lalanne C."/>
            <person name="Gautier V."/>
            <person name="Ament-Velasquez S.L."/>
            <person name="Kruys A."/>
            <person name="Hutchinson M.I."/>
            <person name="Powell A.J."/>
            <person name="Barry K."/>
            <person name="Miller A.N."/>
            <person name="Grigoriev I.V."/>
            <person name="Debuchy R."/>
            <person name="Gladieux P."/>
            <person name="Hiltunen Thoren M."/>
            <person name="Johannesson H."/>
        </authorList>
    </citation>
    <scope>NUCLEOTIDE SEQUENCE</scope>
    <source>
        <strain evidence="9">CBS 168.71</strain>
    </source>
</reference>
<gene>
    <name evidence="9" type="ORF">B0H64DRAFT_349622</name>
</gene>
<dbReference type="InterPro" id="IPR000326">
    <property type="entry name" value="PAP2/HPO"/>
</dbReference>
<evidence type="ECO:0000256" key="7">
    <source>
        <dbReference type="SAM" id="Phobius"/>
    </source>
</evidence>
<evidence type="ECO:0000256" key="5">
    <source>
        <dbReference type="ARBA" id="ARBA00023136"/>
    </source>
</evidence>
<dbReference type="CDD" id="cd03390">
    <property type="entry name" value="PAP2_containing_1_like"/>
    <property type="match status" value="1"/>
</dbReference>
<keyword evidence="4 7" id="KW-1133">Transmembrane helix</keyword>
<feature type="region of interest" description="Disordered" evidence="6">
    <location>
        <begin position="352"/>
        <end position="442"/>
    </location>
</feature>
<proteinExistence type="inferred from homology"/>
<dbReference type="EMBL" id="JAUEPN010000011">
    <property type="protein sequence ID" value="KAK3290875.1"/>
    <property type="molecule type" value="Genomic_DNA"/>
</dbReference>
<feature type="domain" description="Phosphatidic acid phosphatase type 2/haloperoxidase" evidence="8">
    <location>
        <begin position="131"/>
        <end position="286"/>
    </location>
</feature>
<sequence>MLPFHRREVRHDLAPAPGPTDKTLSYATIRKNLVPFVIDWIKVSWRDILTMAALGAATLGIYSAPYAATRNFPITFDESGDIVYPQFAYPNRGWIISPSLSGVICTVIPIGIMALAQLRIRSFWDFNNAVLGLLYSLILASLFQVIIKVLIGGFRPIFLDVCQPDPSLARARNTTGLNGVGFQSVMYTVEVCTNPDKDAIKNAITSFPSGHATTAFAAYIFLFLWMNAKLKVWANFHASFYWLAALLAPLLGATLMAACLTVDQAHNWYDVCAGVVVGTLVAFMVYRVSYAAVWDWRFNHVPLRHRVVFDYAAAAAAAAAAGAGEGLGSGVMERAVFVRKLGWGRRRRRRAGARRGGVVGREKQTVPGSEASSAAPYGSPGSAGVEAPVAHGVSDGYGVHSGGQAVPNGDGMAPHGPSVAYPDPATVRSNGGQYYGRGEEMV</sequence>
<dbReference type="GO" id="GO:0006644">
    <property type="term" value="P:phospholipid metabolic process"/>
    <property type="evidence" value="ECO:0007669"/>
    <property type="project" value="InterPro"/>
</dbReference>
<dbReference type="SUPFAM" id="SSF48317">
    <property type="entry name" value="Acid phosphatase/Vanadium-dependent haloperoxidase"/>
    <property type="match status" value="1"/>
</dbReference>
<evidence type="ECO:0000313" key="9">
    <source>
        <dbReference type="EMBL" id="KAK3290875.1"/>
    </source>
</evidence>
<dbReference type="PANTHER" id="PTHR10165">
    <property type="entry name" value="LIPID PHOSPHATE PHOSPHATASE"/>
    <property type="match status" value="1"/>
</dbReference>
<dbReference type="AlphaFoldDB" id="A0AAE0H6I9"/>
<feature type="transmembrane region" description="Helical" evidence="7">
    <location>
        <begin position="268"/>
        <end position="288"/>
    </location>
</feature>
<feature type="compositionally biased region" description="Low complexity" evidence="6">
    <location>
        <begin position="367"/>
        <end position="384"/>
    </location>
</feature>
<name>A0AAE0H6I9_9PEZI</name>
<dbReference type="InterPro" id="IPR036938">
    <property type="entry name" value="PAP2/HPO_sf"/>
</dbReference>
<keyword evidence="10" id="KW-1185">Reference proteome</keyword>
<reference evidence="9" key="2">
    <citation type="submission" date="2023-06" db="EMBL/GenBank/DDBJ databases">
        <authorList>
            <consortium name="Lawrence Berkeley National Laboratory"/>
            <person name="Haridas S."/>
            <person name="Hensen N."/>
            <person name="Bonometti L."/>
            <person name="Westerberg I."/>
            <person name="Brannstrom I.O."/>
            <person name="Guillou S."/>
            <person name="Cros-Aarteil S."/>
            <person name="Calhoun S."/>
            <person name="Kuo A."/>
            <person name="Mondo S."/>
            <person name="Pangilinan J."/>
            <person name="Riley R."/>
            <person name="Labutti K."/>
            <person name="Andreopoulos B."/>
            <person name="Lipzen A."/>
            <person name="Chen C."/>
            <person name="Yanf M."/>
            <person name="Daum C."/>
            <person name="Ng V."/>
            <person name="Clum A."/>
            <person name="Steindorff A."/>
            <person name="Ohm R."/>
            <person name="Martin F."/>
            <person name="Silar P."/>
            <person name="Natvig D."/>
            <person name="Lalanne C."/>
            <person name="Gautier V."/>
            <person name="Ament-Velasquez S.L."/>
            <person name="Kruys A."/>
            <person name="Hutchinson M.I."/>
            <person name="Powell A.J."/>
            <person name="Barry K."/>
            <person name="Miller A.N."/>
            <person name="Grigoriev I.V."/>
            <person name="Debuchy R."/>
            <person name="Gladieux P."/>
            <person name="Thoren M.H."/>
            <person name="Johannesson H."/>
        </authorList>
    </citation>
    <scope>NUCLEOTIDE SEQUENCE</scope>
    <source>
        <strain evidence="9">CBS 168.71</strain>
    </source>
</reference>
<dbReference type="GO" id="GO:0016020">
    <property type="term" value="C:membrane"/>
    <property type="evidence" value="ECO:0007669"/>
    <property type="project" value="UniProtKB-SubCell"/>
</dbReference>
<evidence type="ECO:0000256" key="1">
    <source>
        <dbReference type="ARBA" id="ARBA00004141"/>
    </source>
</evidence>
<feature type="transmembrane region" description="Helical" evidence="7">
    <location>
        <begin position="128"/>
        <end position="151"/>
    </location>
</feature>
<feature type="transmembrane region" description="Helical" evidence="7">
    <location>
        <begin position="210"/>
        <end position="228"/>
    </location>
</feature>
<evidence type="ECO:0000259" key="8">
    <source>
        <dbReference type="SMART" id="SM00014"/>
    </source>
</evidence>
<feature type="transmembrane region" description="Helical" evidence="7">
    <location>
        <begin position="48"/>
        <end position="68"/>
    </location>
</feature>
<evidence type="ECO:0000313" key="10">
    <source>
        <dbReference type="Proteomes" id="UP001278766"/>
    </source>
</evidence>
<comment type="subcellular location">
    <subcellularLocation>
        <location evidence="1">Membrane</location>
        <topology evidence="1">Multi-pass membrane protein</topology>
    </subcellularLocation>
</comment>
<keyword evidence="3 7" id="KW-0812">Transmembrane</keyword>
<feature type="transmembrane region" description="Helical" evidence="7">
    <location>
        <begin position="94"/>
        <end position="116"/>
    </location>
</feature>
<protein>
    <submittedName>
        <fullName evidence="9">Phosphatidic acid phosphatase type 2/haloperoxidase</fullName>
    </submittedName>
</protein>
<dbReference type="GO" id="GO:0046839">
    <property type="term" value="P:phospholipid dephosphorylation"/>
    <property type="evidence" value="ECO:0007669"/>
    <property type="project" value="TreeGrafter"/>
</dbReference>
<dbReference type="Gene3D" id="1.20.144.10">
    <property type="entry name" value="Phosphatidic acid phosphatase type 2/haloperoxidase"/>
    <property type="match status" value="1"/>
</dbReference>
<dbReference type="Pfam" id="PF01569">
    <property type="entry name" value="PAP2"/>
    <property type="match status" value="1"/>
</dbReference>
<accession>A0AAE0H6I9</accession>
<dbReference type="RefSeq" id="XP_062654389.1">
    <property type="nucleotide sequence ID" value="XM_062801406.1"/>
</dbReference>
<evidence type="ECO:0000256" key="4">
    <source>
        <dbReference type="ARBA" id="ARBA00022989"/>
    </source>
</evidence>
<dbReference type="Proteomes" id="UP001278766">
    <property type="component" value="Unassembled WGS sequence"/>
</dbReference>
<keyword evidence="5 7" id="KW-0472">Membrane</keyword>
<dbReference type="PANTHER" id="PTHR10165:SF84">
    <property type="entry name" value="PHOSPHATIDIC ACID PHOSPHATASE BETA"/>
    <property type="match status" value="1"/>
</dbReference>